<name>A0A0B4XIB0_9GAMM</name>
<dbReference type="Pfam" id="PF12833">
    <property type="entry name" value="HTH_18"/>
    <property type="match status" value="1"/>
</dbReference>
<dbReference type="KEGG" id="apac:S7S_07565"/>
<gene>
    <name evidence="5" type="ORF">S7S_07565</name>
</gene>
<evidence type="ECO:0000256" key="3">
    <source>
        <dbReference type="ARBA" id="ARBA00023163"/>
    </source>
</evidence>
<proteinExistence type="predicted"/>
<dbReference type="HOGENOM" id="CLU_073078_1_0_6"/>
<dbReference type="GO" id="GO:0043565">
    <property type="term" value="F:sequence-specific DNA binding"/>
    <property type="evidence" value="ECO:0007669"/>
    <property type="project" value="InterPro"/>
</dbReference>
<evidence type="ECO:0000313" key="6">
    <source>
        <dbReference type="Proteomes" id="UP000006764"/>
    </source>
</evidence>
<dbReference type="InterPro" id="IPR018062">
    <property type="entry name" value="HTH_AraC-typ_CS"/>
</dbReference>
<evidence type="ECO:0000259" key="4">
    <source>
        <dbReference type="PROSITE" id="PS01124"/>
    </source>
</evidence>
<dbReference type="Gene3D" id="1.10.10.60">
    <property type="entry name" value="Homeodomain-like"/>
    <property type="match status" value="1"/>
</dbReference>
<feature type="domain" description="HTH araC/xylS-type" evidence="4">
    <location>
        <begin position="155"/>
        <end position="252"/>
    </location>
</feature>
<keyword evidence="3" id="KW-0804">Transcription</keyword>
<dbReference type="EMBL" id="CP004387">
    <property type="protein sequence ID" value="AJD47929.1"/>
    <property type="molecule type" value="Genomic_DNA"/>
</dbReference>
<evidence type="ECO:0000256" key="2">
    <source>
        <dbReference type="ARBA" id="ARBA00023125"/>
    </source>
</evidence>
<dbReference type="InterPro" id="IPR018060">
    <property type="entry name" value="HTH_AraC"/>
</dbReference>
<protein>
    <submittedName>
        <fullName evidence="5">AraC family transcriptional regulator</fullName>
    </submittedName>
</protein>
<accession>A0A0B4XIB0</accession>
<dbReference type="SUPFAM" id="SSF46689">
    <property type="entry name" value="Homeodomain-like"/>
    <property type="match status" value="1"/>
</dbReference>
<dbReference type="PROSITE" id="PS01124">
    <property type="entry name" value="HTH_ARAC_FAMILY_2"/>
    <property type="match status" value="1"/>
</dbReference>
<keyword evidence="1" id="KW-0805">Transcription regulation</keyword>
<dbReference type="GO" id="GO:0003700">
    <property type="term" value="F:DNA-binding transcription factor activity"/>
    <property type="evidence" value="ECO:0007669"/>
    <property type="project" value="InterPro"/>
</dbReference>
<dbReference type="InterPro" id="IPR009057">
    <property type="entry name" value="Homeodomain-like_sf"/>
</dbReference>
<dbReference type="STRING" id="391936.S7S_07565"/>
<dbReference type="RefSeq" id="WP_008735666.1">
    <property type="nucleotide sequence ID" value="NZ_CP004387.1"/>
</dbReference>
<evidence type="ECO:0000313" key="5">
    <source>
        <dbReference type="EMBL" id="AJD47929.1"/>
    </source>
</evidence>
<reference evidence="5 6" key="1">
    <citation type="journal article" date="2012" name="J. Bacteriol.">
        <title>Genome sequence of an alkane-degrading bacterium, Alcanivorax pacificus type strain W11-5, isolated from deep sea sediment.</title>
        <authorList>
            <person name="Lai Q."/>
            <person name="Shao Z."/>
        </authorList>
    </citation>
    <scope>NUCLEOTIDE SEQUENCE [LARGE SCALE GENOMIC DNA]</scope>
    <source>
        <strain evidence="5 6">W11-5</strain>
    </source>
</reference>
<keyword evidence="2" id="KW-0238">DNA-binding</keyword>
<organism evidence="5 6">
    <name type="scientific">Isoalcanivorax pacificus W11-5</name>
    <dbReference type="NCBI Taxonomy" id="391936"/>
    <lineage>
        <taxon>Bacteria</taxon>
        <taxon>Pseudomonadati</taxon>
        <taxon>Pseudomonadota</taxon>
        <taxon>Gammaproteobacteria</taxon>
        <taxon>Oceanospirillales</taxon>
        <taxon>Alcanivoracaceae</taxon>
        <taxon>Isoalcanivorax</taxon>
    </lineage>
</organism>
<dbReference type="Proteomes" id="UP000006764">
    <property type="component" value="Chromosome"/>
</dbReference>
<dbReference type="InterPro" id="IPR050204">
    <property type="entry name" value="AraC_XylS_family_regulators"/>
</dbReference>
<sequence length="258" mass="28589">MTTTIGAHLYIWDDRFLYTTAGMTSDSTQRHTLTLLLAMDAGGSFTLEEDDGRSARYSAALIGHGVARRLATPDSALLSLNFDPQSYEYHTLKAFLGRAPVRAVEARLDDTLRTEMRAAGLGVLDGATLFRLTTRLAHAITGYRPIRLSMDMRVLHVAHKIKKELPLQSTVEELAREVGLSAHRLTHLFSDKLGLSIKSYVLWAKMRRAAVLIALGRSLADIAHEVGFADAAHLTRTFKAFFGLTPSFVAQHIRVHLH</sequence>
<dbReference type="AlphaFoldDB" id="A0A0B4XIB0"/>
<dbReference type="PANTHER" id="PTHR46796">
    <property type="entry name" value="HTH-TYPE TRANSCRIPTIONAL ACTIVATOR RHAS-RELATED"/>
    <property type="match status" value="1"/>
</dbReference>
<dbReference type="SMART" id="SM00342">
    <property type="entry name" value="HTH_ARAC"/>
    <property type="match status" value="1"/>
</dbReference>
<dbReference type="PROSITE" id="PS00041">
    <property type="entry name" value="HTH_ARAC_FAMILY_1"/>
    <property type="match status" value="1"/>
</dbReference>
<evidence type="ECO:0000256" key="1">
    <source>
        <dbReference type="ARBA" id="ARBA00023015"/>
    </source>
</evidence>
<dbReference type="OrthoDB" id="5295226at2"/>
<keyword evidence="6" id="KW-1185">Reference proteome</keyword>